<sequence>MRPFSDALIAALEGPATTLAHGWRLTRRDGLVLGFTDHDEALTFAGTRFAARTGLSASEAESETGLAATTGEVAGALSSDAVTEVDILAGRYDGARVETFLVDWMEPEAVHGLIGVHHIGEVKRGDLAFTAELRSRTTELDRVRGRLYRRRCDAVFGDGRCGVDLAARGFRVEASVVSGEEASVTLACDFASDPRRYVFGSFDVLSGALEGLTREIVSADKRLDGTLRLGLDEPLPEALSADDRVRIGEGCDKRFSTCRDRFANGLNFRGFPHMPGTDAALKVAKSDEAHDGRPLVP</sequence>
<keyword evidence="3" id="KW-1185">Reference proteome</keyword>
<dbReference type="AlphaFoldDB" id="A0A1W2ATT7"/>
<dbReference type="InterPro" id="IPR011928">
    <property type="entry name" value="Phage_phiJL001_Gp84"/>
</dbReference>
<dbReference type="STRING" id="937218.SAMN06297251_10567"/>
<organism evidence="2 3">
    <name type="scientific">Fulvimarina manganoxydans</name>
    <dbReference type="NCBI Taxonomy" id="937218"/>
    <lineage>
        <taxon>Bacteria</taxon>
        <taxon>Pseudomonadati</taxon>
        <taxon>Pseudomonadota</taxon>
        <taxon>Alphaproteobacteria</taxon>
        <taxon>Hyphomicrobiales</taxon>
        <taxon>Aurantimonadaceae</taxon>
        <taxon>Fulvimarina</taxon>
    </lineage>
</organism>
<dbReference type="Proteomes" id="UP000192656">
    <property type="component" value="Unassembled WGS sequence"/>
</dbReference>
<evidence type="ECO:0000313" key="3">
    <source>
        <dbReference type="Proteomes" id="UP000192656"/>
    </source>
</evidence>
<name>A0A1W2ATT7_9HYPH</name>
<accession>A0A1W2ATT7</accession>
<dbReference type="RefSeq" id="WP_084409506.1">
    <property type="nucleotide sequence ID" value="NZ_FWXR01000005.1"/>
</dbReference>
<dbReference type="NCBIfam" id="TIGR02218">
    <property type="entry name" value="phg_TIGR02218"/>
    <property type="match status" value="1"/>
</dbReference>
<proteinExistence type="predicted"/>
<protein>
    <recommendedName>
        <fullName evidence="1">Bacteriophage phiJL001 Gp84 C-terminal domain-containing protein</fullName>
    </recommendedName>
</protein>
<dbReference type="Pfam" id="PF09356">
    <property type="entry name" value="Phage_BR0599"/>
    <property type="match status" value="1"/>
</dbReference>
<dbReference type="InterPro" id="IPR018964">
    <property type="entry name" value="Phage_phiJL001_Gp84_C"/>
</dbReference>
<evidence type="ECO:0000259" key="1">
    <source>
        <dbReference type="Pfam" id="PF09356"/>
    </source>
</evidence>
<feature type="domain" description="Bacteriophage phiJL001 Gp84 C-terminal" evidence="1">
    <location>
        <begin position="197"/>
        <end position="278"/>
    </location>
</feature>
<gene>
    <name evidence="2" type="ORF">SAMN06297251_10567</name>
</gene>
<dbReference type="OrthoDB" id="1633386at2"/>
<dbReference type="Pfam" id="PF09931">
    <property type="entry name" value="Phage_phiJL001_Gp84_N"/>
    <property type="match status" value="1"/>
</dbReference>
<dbReference type="EMBL" id="FWXR01000005">
    <property type="protein sequence ID" value="SMC63920.1"/>
    <property type="molecule type" value="Genomic_DNA"/>
</dbReference>
<evidence type="ECO:0000313" key="2">
    <source>
        <dbReference type="EMBL" id="SMC63920.1"/>
    </source>
</evidence>
<reference evidence="2 3" key="1">
    <citation type="submission" date="2017-04" db="EMBL/GenBank/DDBJ databases">
        <authorList>
            <person name="Afonso C.L."/>
            <person name="Miller P.J."/>
            <person name="Scott M.A."/>
            <person name="Spackman E."/>
            <person name="Goraichik I."/>
            <person name="Dimitrov K.M."/>
            <person name="Suarez D.L."/>
            <person name="Swayne D.E."/>
        </authorList>
    </citation>
    <scope>NUCLEOTIDE SEQUENCE [LARGE SCALE GENOMIC DNA]</scope>
    <source>
        <strain evidence="2 3">CGMCC 1.10972</strain>
    </source>
</reference>